<dbReference type="AlphaFoldDB" id="A0A3M9YHD3"/>
<evidence type="ECO:0000259" key="3">
    <source>
        <dbReference type="PROSITE" id="PS50213"/>
    </source>
</evidence>
<keyword evidence="2" id="KW-0732">Signal</keyword>
<dbReference type="InterPro" id="IPR036378">
    <property type="entry name" value="FAS1_dom_sf"/>
</dbReference>
<dbReference type="PROSITE" id="PS50213">
    <property type="entry name" value="FAS1"/>
    <property type="match status" value="2"/>
</dbReference>
<dbReference type="InterPro" id="IPR050904">
    <property type="entry name" value="Adhesion/Biosynth-related"/>
</dbReference>
<dbReference type="GO" id="GO:0016236">
    <property type="term" value="P:macroautophagy"/>
    <property type="evidence" value="ECO:0007669"/>
    <property type="project" value="TreeGrafter"/>
</dbReference>
<dbReference type="Gene3D" id="2.30.180.10">
    <property type="entry name" value="FAS1 domain"/>
    <property type="match status" value="2"/>
</dbReference>
<dbReference type="PANTHER" id="PTHR10900:SF77">
    <property type="entry name" value="FI19380P1"/>
    <property type="match status" value="1"/>
</dbReference>
<feature type="domain" description="FAS1" evidence="3">
    <location>
        <begin position="31"/>
        <end position="182"/>
    </location>
</feature>
<keyword evidence="5" id="KW-1185">Reference proteome</keyword>
<dbReference type="InterPro" id="IPR000782">
    <property type="entry name" value="FAS1_domain"/>
</dbReference>
<name>A0A3M9YHD3_9PEZI</name>
<accession>A0A3M9YHD3</accession>
<evidence type="ECO:0000256" key="1">
    <source>
        <dbReference type="SAM" id="MobiDB-lite"/>
    </source>
</evidence>
<dbReference type="EMBL" id="RBVV01000011">
    <property type="protein sequence ID" value="RNJ59983.1"/>
    <property type="molecule type" value="Genomic_DNA"/>
</dbReference>
<protein>
    <recommendedName>
        <fullName evidence="3">FAS1 domain-containing protein</fullName>
    </recommendedName>
</protein>
<organism evidence="4 5">
    <name type="scientific">Verticillium nonalfalfae</name>
    <dbReference type="NCBI Taxonomy" id="1051616"/>
    <lineage>
        <taxon>Eukaryota</taxon>
        <taxon>Fungi</taxon>
        <taxon>Dikarya</taxon>
        <taxon>Ascomycota</taxon>
        <taxon>Pezizomycotina</taxon>
        <taxon>Sordariomycetes</taxon>
        <taxon>Hypocreomycetidae</taxon>
        <taxon>Glomerellales</taxon>
        <taxon>Plectosphaerellaceae</taxon>
        <taxon>Verticillium</taxon>
    </lineage>
</organism>
<feature type="domain" description="FAS1" evidence="3">
    <location>
        <begin position="184"/>
        <end position="312"/>
    </location>
</feature>
<dbReference type="GeneID" id="39604389"/>
<dbReference type="PANTHER" id="PTHR10900">
    <property type="entry name" value="PERIOSTIN-RELATED"/>
    <property type="match status" value="1"/>
</dbReference>
<gene>
    <name evidence="4" type="ORF">D7B24_000700</name>
</gene>
<reference evidence="4 5" key="1">
    <citation type="submission" date="2018-10" db="EMBL/GenBank/DDBJ databases">
        <title>Genome sequence of Verticillium nonalfalfae VnAa140.</title>
        <authorList>
            <person name="Stajich J.E."/>
            <person name="Kasson M.T."/>
        </authorList>
    </citation>
    <scope>NUCLEOTIDE SEQUENCE [LARGE SCALE GENOMIC DNA]</scope>
    <source>
        <strain evidence="4 5">VnAa140</strain>
    </source>
</reference>
<feature type="chain" id="PRO_5018148939" description="FAS1 domain-containing protein" evidence="2">
    <location>
        <begin position="28"/>
        <end position="412"/>
    </location>
</feature>
<proteinExistence type="predicted"/>
<dbReference type="SUPFAM" id="SSF82153">
    <property type="entry name" value="FAS1 domain"/>
    <property type="match status" value="2"/>
</dbReference>
<evidence type="ECO:0000256" key="2">
    <source>
        <dbReference type="SAM" id="SignalP"/>
    </source>
</evidence>
<evidence type="ECO:0000313" key="5">
    <source>
        <dbReference type="Proteomes" id="UP000267145"/>
    </source>
</evidence>
<dbReference type="Pfam" id="PF02469">
    <property type="entry name" value="Fasciclin"/>
    <property type="match status" value="2"/>
</dbReference>
<sequence length="412" mass="42206">MFASALHGGLIALVACLTLSSTHIAAAHTEDEDLGTVLSSQKNLSTFYGLIKEYPDVLLKLPSQDGVTIIAPSNAAFENIPGTSLNGIWDPKNASIAVPILEYHLLKGIVNTEDLAPGPSIFAATLLTSPAWTNVSAGQNVVLARQPGDVVVFTSAQGSRTTRTRGDIAFAGGLIQVIDNLLIPPTPLSETLQAFGLNAFLGALHASDLLNALQGDEDLTIFAPRDEAFRRVGASLDALGADELRDLVRYHVVRGRVAASATLTNGTRLAAAGGGDVSVRRAGNNLFVNSAQVVQPDILIANGVVHVLDNVLSPRAAAAVPDPDSVSQAPVWSAGGDGQGTPFTSAIPCSEDCPATTTAAGSDGTGRSTARLTTTDGVSGPTASPDAAGREFEAGTGLWAAAGFAVVAMLGL</sequence>
<feature type="signal peptide" evidence="2">
    <location>
        <begin position="1"/>
        <end position="27"/>
    </location>
</feature>
<feature type="region of interest" description="Disordered" evidence="1">
    <location>
        <begin position="318"/>
        <end position="337"/>
    </location>
</feature>
<feature type="region of interest" description="Disordered" evidence="1">
    <location>
        <begin position="357"/>
        <end position="388"/>
    </location>
</feature>
<dbReference type="GO" id="GO:0000329">
    <property type="term" value="C:fungal-type vacuole membrane"/>
    <property type="evidence" value="ECO:0007669"/>
    <property type="project" value="TreeGrafter"/>
</dbReference>
<dbReference type="RefSeq" id="XP_028498141.1">
    <property type="nucleotide sequence ID" value="XM_028634952.1"/>
</dbReference>
<dbReference type="Proteomes" id="UP000267145">
    <property type="component" value="Unassembled WGS sequence"/>
</dbReference>
<comment type="caution">
    <text evidence="4">The sequence shown here is derived from an EMBL/GenBank/DDBJ whole genome shotgun (WGS) entry which is preliminary data.</text>
</comment>
<dbReference type="SMART" id="SM00554">
    <property type="entry name" value="FAS1"/>
    <property type="match status" value="2"/>
</dbReference>
<evidence type="ECO:0000313" key="4">
    <source>
        <dbReference type="EMBL" id="RNJ59983.1"/>
    </source>
</evidence>
<feature type="compositionally biased region" description="Low complexity" evidence="1">
    <location>
        <begin position="357"/>
        <end position="370"/>
    </location>
</feature>